<gene>
    <name evidence="1" type="ORF">PGLA2088_LOCUS32542</name>
</gene>
<dbReference type="EMBL" id="CAJNNW010030173">
    <property type="protein sequence ID" value="CAE8702677.1"/>
    <property type="molecule type" value="Genomic_DNA"/>
</dbReference>
<evidence type="ECO:0000313" key="1">
    <source>
        <dbReference type="EMBL" id="CAE8702677.1"/>
    </source>
</evidence>
<evidence type="ECO:0000313" key="2">
    <source>
        <dbReference type="Proteomes" id="UP000626109"/>
    </source>
</evidence>
<reference evidence="1" key="1">
    <citation type="submission" date="2021-02" db="EMBL/GenBank/DDBJ databases">
        <authorList>
            <person name="Dougan E. K."/>
            <person name="Rhodes N."/>
            <person name="Thang M."/>
            <person name="Chan C."/>
        </authorList>
    </citation>
    <scope>NUCLEOTIDE SEQUENCE</scope>
</reference>
<proteinExistence type="predicted"/>
<dbReference type="AlphaFoldDB" id="A0A813KFZ6"/>
<organism evidence="1 2">
    <name type="scientific">Polarella glacialis</name>
    <name type="common">Dinoflagellate</name>
    <dbReference type="NCBI Taxonomy" id="89957"/>
    <lineage>
        <taxon>Eukaryota</taxon>
        <taxon>Sar</taxon>
        <taxon>Alveolata</taxon>
        <taxon>Dinophyceae</taxon>
        <taxon>Suessiales</taxon>
        <taxon>Suessiaceae</taxon>
        <taxon>Polarella</taxon>
    </lineage>
</organism>
<accession>A0A813KFZ6</accession>
<name>A0A813KFZ6_POLGL</name>
<feature type="non-terminal residue" evidence="1">
    <location>
        <position position="55"/>
    </location>
</feature>
<dbReference type="Proteomes" id="UP000626109">
    <property type="component" value="Unassembled WGS sequence"/>
</dbReference>
<protein>
    <submittedName>
        <fullName evidence="1">Uncharacterized protein</fullName>
    </submittedName>
</protein>
<comment type="caution">
    <text evidence="1">The sequence shown here is derived from an EMBL/GenBank/DDBJ whole genome shotgun (WGS) entry which is preliminary data.</text>
</comment>
<sequence>PSGQLEQILVDPSRTGIAVLTKMLPLKKRHDLPEDMRIFRADGKELEMDRPLMLQ</sequence>
<feature type="non-terminal residue" evidence="1">
    <location>
        <position position="1"/>
    </location>
</feature>